<protein>
    <recommendedName>
        <fullName evidence="13">Trichome birefringence-like N-terminal domain-containing protein</fullName>
    </recommendedName>
</protein>
<organism evidence="11 12">
    <name type="scientific">Eleusine coracana subsp. coracana</name>
    <dbReference type="NCBI Taxonomy" id="191504"/>
    <lineage>
        <taxon>Eukaryota</taxon>
        <taxon>Viridiplantae</taxon>
        <taxon>Streptophyta</taxon>
        <taxon>Embryophyta</taxon>
        <taxon>Tracheophyta</taxon>
        <taxon>Spermatophyta</taxon>
        <taxon>Magnoliopsida</taxon>
        <taxon>Liliopsida</taxon>
        <taxon>Poales</taxon>
        <taxon>Poaceae</taxon>
        <taxon>PACMAD clade</taxon>
        <taxon>Chloridoideae</taxon>
        <taxon>Cynodonteae</taxon>
        <taxon>Eleusininae</taxon>
        <taxon>Eleusine</taxon>
    </lineage>
</organism>
<gene>
    <name evidence="11" type="primary">gb17391</name>
    <name evidence="11" type="ORF">PR202_gb17391</name>
</gene>
<evidence type="ECO:0008006" key="13">
    <source>
        <dbReference type="Google" id="ProtNLM"/>
    </source>
</evidence>
<keyword evidence="8" id="KW-0472">Membrane</keyword>
<dbReference type="Pfam" id="PF13839">
    <property type="entry name" value="PC-Esterase"/>
    <property type="match status" value="1"/>
</dbReference>
<keyword evidence="5" id="KW-0735">Signal-anchor</keyword>
<evidence type="ECO:0000256" key="2">
    <source>
        <dbReference type="ARBA" id="ARBA00007727"/>
    </source>
</evidence>
<evidence type="ECO:0000313" key="12">
    <source>
        <dbReference type="Proteomes" id="UP001054889"/>
    </source>
</evidence>
<dbReference type="InterPro" id="IPR029962">
    <property type="entry name" value="TBL"/>
</dbReference>
<name>A0AAV5F2W4_ELECO</name>
<comment type="caution">
    <text evidence="11">The sequence shown here is derived from an EMBL/GenBank/DDBJ whole genome shotgun (WGS) entry which is preliminary data.</text>
</comment>
<evidence type="ECO:0000313" key="11">
    <source>
        <dbReference type="EMBL" id="GJN29194.1"/>
    </source>
</evidence>
<evidence type="ECO:0000256" key="1">
    <source>
        <dbReference type="ARBA" id="ARBA00004323"/>
    </source>
</evidence>
<accession>A0AAV5F2W4</accession>
<dbReference type="AlphaFoldDB" id="A0AAV5F2W4"/>
<keyword evidence="12" id="KW-1185">Reference proteome</keyword>
<evidence type="ECO:0000256" key="7">
    <source>
        <dbReference type="ARBA" id="ARBA00023034"/>
    </source>
</evidence>
<feature type="domain" description="Trichome birefringence-like C-terminal" evidence="9">
    <location>
        <begin position="128"/>
        <end position="428"/>
    </location>
</feature>
<keyword evidence="7" id="KW-0333">Golgi apparatus</keyword>
<dbReference type="PANTHER" id="PTHR32285:SF195">
    <property type="entry name" value="DUF231 DOMAIN CONTAINING FAMILY PROTEIN-RELATED"/>
    <property type="match status" value="1"/>
</dbReference>
<evidence type="ECO:0000259" key="9">
    <source>
        <dbReference type="Pfam" id="PF13839"/>
    </source>
</evidence>
<comment type="similarity">
    <text evidence="2">Belongs to the PC-esterase family. TBL subfamily.</text>
</comment>
<dbReference type="Pfam" id="PF14416">
    <property type="entry name" value="PMR5N"/>
    <property type="match status" value="1"/>
</dbReference>
<dbReference type="InterPro" id="IPR025846">
    <property type="entry name" value="TBL_N"/>
</dbReference>
<reference evidence="11" key="1">
    <citation type="journal article" date="2018" name="DNA Res.">
        <title>Multiple hybrid de novo genome assembly of finger millet, an orphan allotetraploid crop.</title>
        <authorList>
            <person name="Hatakeyama M."/>
            <person name="Aluri S."/>
            <person name="Balachadran M.T."/>
            <person name="Sivarajan S.R."/>
            <person name="Patrignani A."/>
            <person name="Gruter S."/>
            <person name="Poveda L."/>
            <person name="Shimizu-Inatsugi R."/>
            <person name="Baeten J."/>
            <person name="Francoijs K.J."/>
            <person name="Nataraja K.N."/>
            <person name="Reddy Y.A.N."/>
            <person name="Phadnis S."/>
            <person name="Ravikumar R.L."/>
            <person name="Schlapbach R."/>
            <person name="Sreeman S.M."/>
            <person name="Shimizu K.K."/>
        </authorList>
    </citation>
    <scope>NUCLEOTIDE SEQUENCE</scope>
</reference>
<keyword evidence="4" id="KW-0812">Transmembrane</keyword>
<evidence type="ECO:0000256" key="8">
    <source>
        <dbReference type="ARBA" id="ARBA00023136"/>
    </source>
</evidence>
<comment type="subcellular location">
    <subcellularLocation>
        <location evidence="1">Golgi apparatus membrane</location>
        <topology evidence="1">Single-pass type II membrane protein</topology>
    </subcellularLocation>
</comment>
<evidence type="ECO:0000256" key="6">
    <source>
        <dbReference type="ARBA" id="ARBA00022989"/>
    </source>
</evidence>
<dbReference type="GO" id="GO:0000139">
    <property type="term" value="C:Golgi membrane"/>
    <property type="evidence" value="ECO:0007669"/>
    <property type="project" value="UniProtKB-SubCell"/>
</dbReference>
<dbReference type="EMBL" id="BQKI01000081">
    <property type="protein sequence ID" value="GJN29194.1"/>
    <property type="molecule type" value="Genomic_DNA"/>
</dbReference>
<dbReference type="PANTHER" id="PTHR32285">
    <property type="entry name" value="PROTEIN TRICHOME BIREFRINGENCE-LIKE 9-RELATED"/>
    <property type="match status" value="1"/>
</dbReference>
<sequence length="438" mass="49836">MGDYHPHKHKTSSPKGSPGYFVPKPVCAWLVFGFLSLALLHIICCSPSTNQDSVFSPLIQYLDDTYSFVSTEPKNCSYSEGKWVYAPGHARRYNGTQCNVKESHDCIRNGRQDTGYLDWRWQPDGCRLPAFNPRAFLSQMRGKHVAFVGDSMARNQVQSLVCLLSSAHPYKVVYRDRNPYKYYFWRWSFPSHDLTVSFYWAPFISRATGKASNDSLPQTMNYVDLNVLDDRWANDADTLDVVVFSIGHWLLNGAIYYNGTDMVGVHQHPEITNTTVVGYAIPMRAAYRKAFERLMTSADRRPKNVVLATFSPAHFEGNTLTTACPRKEPYREGEKQLRPLEEELRTIMYEEAEAAMRKVGDNGGGGAMMSVEVLDITKLAIMRPDGHPGPYMHRDPFANGVQEWMSADCLHFCLPGPVDTFNEILQQMLRKKRAVKTR</sequence>
<dbReference type="GO" id="GO:1990538">
    <property type="term" value="F:xylan O-acetyltransferase activity"/>
    <property type="evidence" value="ECO:0007669"/>
    <property type="project" value="UniProtKB-ARBA"/>
</dbReference>
<reference evidence="11" key="2">
    <citation type="submission" date="2021-12" db="EMBL/GenBank/DDBJ databases">
        <title>Resequencing data analysis of finger millet.</title>
        <authorList>
            <person name="Hatakeyama M."/>
            <person name="Aluri S."/>
            <person name="Balachadran M.T."/>
            <person name="Sivarajan S.R."/>
            <person name="Poveda L."/>
            <person name="Shimizu-Inatsugi R."/>
            <person name="Schlapbach R."/>
            <person name="Sreeman S.M."/>
            <person name="Shimizu K.K."/>
        </authorList>
    </citation>
    <scope>NUCLEOTIDE SEQUENCE</scope>
</reference>
<evidence type="ECO:0000256" key="5">
    <source>
        <dbReference type="ARBA" id="ARBA00022968"/>
    </source>
</evidence>
<evidence type="ECO:0000256" key="4">
    <source>
        <dbReference type="ARBA" id="ARBA00022692"/>
    </source>
</evidence>
<keyword evidence="6" id="KW-1133">Transmembrane helix</keyword>
<proteinExistence type="inferred from homology"/>
<evidence type="ECO:0000259" key="10">
    <source>
        <dbReference type="Pfam" id="PF14416"/>
    </source>
</evidence>
<keyword evidence="3" id="KW-0808">Transferase</keyword>
<dbReference type="Proteomes" id="UP001054889">
    <property type="component" value="Unassembled WGS sequence"/>
</dbReference>
<dbReference type="InterPro" id="IPR026057">
    <property type="entry name" value="TBL_C"/>
</dbReference>
<evidence type="ECO:0000256" key="3">
    <source>
        <dbReference type="ARBA" id="ARBA00022679"/>
    </source>
</evidence>
<feature type="domain" description="Trichome birefringence-like N-terminal" evidence="10">
    <location>
        <begin position="74"/>
        <end position="126"/>
    </location>
</feature>